<dbReference type="AlphaFoldDB" id="E0S3R7"/>
<evidence type="ECO:0008006" key="4">
    <source>
        <dbReference type="Google" id="ProtNLM"/>
    </source>
</evidence>
<evidence type="ECO:0000313" key="3">
    <source>
        <dbReference type="Proteomes" id="UP000001299"/>
    </source>
</evidence>
<sequence>MIDFESHKNDPLFHALKELDKKMVEHNCAPITLNVVGGFALMVHEDRLPSEYTDIDFAGPALSMEVKRLSVEVAQQMGQMEEYKTEEGKGGIADDWLNNDLLLRGTTLEDLEYSTGKLHFEPAYELDKIKINVLDERDLLRMKLIALDTSLVELESNMDFTRAKDLRDIQVLVEKLEMTVEDAIEENADYIINENTQAAVELFIENKGDIEKTVAGLKEHMEYGEYMRLKEKYEPGRSLLDERGVSGMLDDLFEH</sequence>
<dbReference type="KEGG" id="bpb:bpr_II110"/>
<dbReference type="HOGENOM" id="CLU_1088525_0_0_9"/>
<keyword evidence="1" id="KW-0175">Coiled coil</keyword>
<protein>
    <recommendedName>
        <fullName evidence="4">Nucleotidyl transferase AbiEii toxin, Type IV TA system</fullName>
    </recommendedName>
</protein>
<dbReference type="EMBL" id="CP001812">
    <property type="protein sequence ID" value="ADL36049.1"/>
    <property type="molecule type" value="Genomic_DNA"/>
</dbReference>
<dbReference type="RefSeq" id="WP_013282698.1">
    <property type="nucleotide sequence ID" value="NC_014389.1"/>
</dbReference>
<name>E0S3R7_BUTPB</name>
<proteinExistence type="predicted"/>
<organism evidence="2 3">
    <name type="scientific">Butyrivibrio proteoclasticus (strain ATCC 51982 / DSM 14932 / B316)</name>
    <name type="common">Clostridium proteoclasticum</name>
    <dbReference type="NCBI Taxonomy" id="515622"/>
    <lineage>
        <taxon>Bacteria</taxon>
        <taxon>Bacillati</taxon>
        <taxon>Bacillota</taxon>
        <taxon>Clostridia</taxon>
        <taxon>Lachnospirales</taxon>
        <taxon>Lachnospiraceae</taxon>
        <taxon>Butyrivibrio</taxon>
    </lineage>
</organism>
<evidence type="ECO:0000313" key="2">
    <source>
        <dbReference type="EMBL" id="ADL36049.1"/>
    </source>
</evidence>
<keyword evidence="2" id="KW-0614">Plasmid</keyword>
<evidence type="ECO:0000256" key="1">
    <source>
        <dbReference type="SAM" id="Coils"/>
    </source>
</evidence>
<accession>E0S3R7</accession>
<gene>
    <name evidence="2" type="ordered locus">bpr_II110</name>
</gene>
<keyword evidence="3" id="KW-1185">Reference proteome</keyword>
<reference evidence="2 3" key="1">
    <citation type="journal article" date="2010" name="PLoS ONE">
        <title>The glycobiome of the rumen bacterium Butyrivibrio proteoclasticus B316(T) highlights adaptation to a polysaccharide-rich environment.</title>
        <authorList>
            <person name="Kelly W.J."/>
            <person name="Leahy S.C."/>
            <person name="Altermann E."/>
            <person name="Yeoman C.J."/>
            <person name="Dunne J.C."/>
            <person name="Kong Z."/>
            <person name="Pacheco D.M."/>
            <person name="Li D."/>
            <person name="Noel S.J."/>
            <person name="Moon C.D."/>
            <person name="Cookson A.L."/>
            <person name="Attwood G.T."/>
        </authorList>
    </citation>
    <scope>NUCLEOTIDE SEQUENCE [LARGE SCALE GENOMIC DNA]</scope>
    <source>
        <strain evidence="3">ATCC 51982 / DSM 14932 / B316</strain>
        <plasmid evidence="3">Plasmid pCY360</plasmid>
    </source>
</reference>
<geneLocation type="plasmid" evidence="2 3">
    <name>pCY360</name>
</geneLocation>
<feature type="coiled-coil region" evidence="1">
    <location>
        <begin position="166"/>
        <end position="193"/>
    </location>
</feature>
<dbReference type="Proteomes" id="UP000001299">
    <property type="component" value="Plasmid pCY360"/>
</dbReference>